<protein>
    <submittedName>
        <fullName evidence="1">Uncharacterized protein</fullName>
    </submittedName>
</protein>
<dbReference type="Proteomes" id="UP000007266">
    <property type="component" value="Linkage group 8"/>
</dbReference>
<proteinExistence type="predicted"/>
<sequence length="100" mass="11488">MNVFTENRVTFRLSGFNYHEVSLVIDDQKIEISPLDPQMGVTTKVYANNILGCTSENNTITINFRNVPSHIFEFGSAQAKDQAFQLIRRLLIENPRRKNT</sequence>
<evidence type="ECO:0000313" key="2">
    <source>
        <dbReference type="Proteomes" id="UP000007266"/>
    </source>
</evidence>
<evidence type="ECO:0000313" key="1">
    <source>
        <dbReference type="EMBL" id="EFA05124.2"/>
    </source>
</evidence>
<keyword evidence="2" id="KW-1185">Reference proteome</keyword>
<reference evidence="1 2" key="2">
    <citation type="journal article" date="2010" name="Nucleic Acids Res.">
        <title>BeetleBase in 2010: revisions to provide comprehensive genomic information for Tribolium castaneum.</title>
        <authorList>
            <person name="Kim H.S."/>
            <person name="Murphy T."/>
            <person name="Xia J."/>
            <person name="Caragea D."/>
            <person name="Park Y."/>
            <person name="Beeman R.W."/>
            <person name="Lorenzen M.D."/>
            <person name="Butcher S."/>
            <person name="Manak J.R."/>
            <person name="Brown S.J."/>
        </authorList>
    </citation>
    <scope>NUCLEOTIDE SEQUENCE [LARGE SCALE GENOMIC DNA]</scope>
    <source>
        <strain evidence="1 2">Georgia GA2</strain>
    </source>
</reference>
<dbReference type="EMBL" id="KQ971361">
    <property type="protein sequence ID" value="EFA05124.2"/>
    <property type="molecule type" value="Genomic_DNA"/>
</dbReference>
<name>D2A567_TRICA</name>
<dbReference type="InParanoid" id="D2A567"/>
<organism evidence="1 2">
    <name type="scientific">Tribolium castaneum</name>
    <name type="common">Red flour beetle</name>
    <dbReference type="NCBI Taxonomy" id="7070"/>
    <lineage>
        <taxon>Eukaryota</taxon>
        <taxon>Metazoa</taxon>
        <taxon>Ecdysozoa</taxon>
        <taxon>Arthropoda</taxon>
        <taxon>Hexapoda</taxon>
        <taxon>Insecta</taxon>
        <taxon>Pterygota</taxon>
        <taxon>Neoptera</taxon>
        <taxon>Endopterygota</taxon>
        <taxon>Coleoptera</taxon>
        <taxon>Polyphaga</taxon>
        <taxon>Cucujiformia</taxon>
        <taxon>Tenebrionidae</taxon>
        <taxon>Tenebrionidae incertae sedis</taxon>
        <taxon>Tribolium</taxon>
    </lineage>
</organism>
<dbReference type="AlphaFoldDB" id="D2A567"/>
<accession>D2A567</accession>
<gene>
    <name evidence="1" type="primary">AUGUSTUS-3.0.2_15239</name>
    <name evidence="1" type="ORF">TcasGA2_TC015239</name>
</gene>
<reference evidence="1 2" key="1">
    <citation type="journal article" date="2008" name="Nature">
        <title>The genome of the model beetle and pest Tribolium castaneum.</title>
        <authorList>
            <consortium name="Tribolium Genome Sequencing Consortium"/>
            <person name="Richards S."/>
            <person name="Gibbs R.A."/>
            <person name="Weinstock G.M."/>
            <person name="Brown S.J."/>
            <person name="Denell R."/>
            <person name="Beeman R.W."/>
            <person name="Gibbs R."/>
            <person name="Beeman R.W."/>
            <person name="Brown S.J."/>
            <person name="Bucher G."/>
            <person name="Friedrich M."/>
            <person name="Grimmelikhuijzen C.J."/>
            <person name="Klingler M."/>
            <person name="Lorenzen M."/>
            <person name="Richards S."/>
            <person name="Roth S."/>
            <person name="Schroder R."/>
            <person name="Tautz D."/>
            <person name="Zdobnov E.M."/>
            <person name="Muzny D."/>
            <person name="Gibbs R.A."/>
            <person name="Weinstock G.M."/>
            <person name="Attaway T."/>
            <person name="Bell S."/>
            <person name="Buhay C.J."/>
            <person name="Chandrabose M.N."/>
            <person name="Chavez D."/>
            <person name="Clerk-Blankenburg K.P."/>
            <person name="Cree A."/>
            <person name="Dao M."/>
            <person name="Davis C."/>
            <person name="Chacko J."/>
            <person name="Dinh H."/>
            <person name="Dugan-Rocha S."/>
            <person name="Fowler G."/>
            <person name="Garner T.T."/>
            <person name="Garnes J."/>
            <person name="Gnirke A."/>
            <person name="Hawes A."/>
            <person name="Hernandez J."/>
            <person name="Hines S."/>
            <person name="Holder M."/>
            <person name="Hume J."/>
            <person name="Jhangiani S.N."/>
            <person name="Joshi V."/>
            <person name="Khan Z.M."/>
            <person name="Jackson L."/>
            <person name="Kovar C."/>
            <person name="Kowis A."/>
            <person name="Lee S."/>
            <person name="Lewis L.R."/>
            <person name="Margolis J."/>
            <person name="Morgan M."/>
            <person name="Nazareth L.V."/>
            <person name="Nguyen N."/>
            <person name="Okwuonu G."/>
            <person name="Parker D."/>
            <person name="Richards S."/>
            <person name="Ruiz S.J."/>
            <person name="Santibanez J."/>
            <person name="Savard J."/>
            <person name="Scherer S.E."/>
            <person name="Schneider B."/>
            <person name="Sodergren E."/>
            <person name="Tautz D."/>
            <person name="Vattahil S."/>
            <person name="Villasana D."/>
            <person name="White C.S."/>
            <person name="Wright R."/>
            <person name="Park Y."/>
            <person name="Beeman R.W."/>
            <person name="Lord J."/>
            <person name="Oppert B."/>
            <person name="Lorenzen M."/>
            <person name="Brown S."/>
            <person name="Wang L."/>
            <person name="Savard J."/>
            <person name="Tautz D."/>
            <person name="Richards S."/>
            <person name="Weinstock G."/>
            <person name="Gibbs R.A."/>
            <person name="Liu Y."/>
            <person name="Worley K."/>
            <person name="Weinstock G."/>
            <person name="Elsik C.G."/>
            <person name="Reese J.T."/>
            <person name="Elhaik E."/>
            <person name="Landan G."/>
            <person name="Graur D."/>
            <person name="Arensburger P."/>
            <person name="Atkinson P."/>
            <person name="Beeman R.W."/>
            <person name="Beidler J."/>
            <person name="Brown S.J."/>
            <person name="Demuth J.P."/>
            <person name="Drury D.W."/>
            <person name="Du Y.Z."/>
            <person name="Fujiwara H."/>
            <person name="Lorenzen M."/>
            <person name="Maselli V."/>
            <person name="Osanai M."/>
            <person name="Park Y."/>
            <person name="Robertson H.M."/>
            <person name="Tu Z."/>
            <person name="Wang J.J."/>
            <person name="Wang S."/>
            <person name="Richards S."/>
            <person name="Song H."/>
            <person name="Zhang L."/>
            <person name="Sodergren E."/>
            <person name="Werner D."/>
            <person name="Stanke M."/>
            <person name="Morgenstern B."/>
            <person name="Solovyev V."/>
            <person name="Kosarev P."/>
            <person name="Brown G."/>
            <person name="Chen H.C."/>
            <person name="Ermolaeva O."/>
            <person name="Hlavina W."/>
            <person name="Kapustin Y."/>
            <person name="Kiryutin B."/>
            <person name="Kitts P."/>
            <person name="Maglott D."/>
            <person name="Pruitt K."/>
            <person name="Sapojnikov V."/>
            <person name="Souvorov A."/>
            <person name="Mackey A.J."/>
            <person name="Waterhouse R.M."/>
            <person name="Wyder S."/>
            <person name="Zdobnov E.M."/>
            <person name="Zdobnov E.M."/>
            <person name="Wyder S."/>
            <person name="Kriventseva E.V."/>
            <person name="Kadowaki T."/>
            <person name="Bork P."/>
            <person name="Aranda M."/>
            <person name="Bao R."/>
            <person name="Beermann A."/>
            <person name="Berns N."/>
            <person name="Bolognesi R."/>
            <person name="Bonneton F."/>
            <person name="Bopp D."/>
            <person name="Brown S.J."/>
            <person name="Bucher G."/>
            <person name="Butts T."/>
            <person name="Chaumot A."/>
            <person name="Denell R.E."/>
            <person name="Ferrier D.E."/>
            <person name="Friedrich M."/>
            <person name="Gordon C.M."/>
            <person name="Jindra M."/>
            <person name="Klingler M."/>
            <person name="Lan Q."/>
            <person name="Lattorff H.M."/>
            <person name="Laudet V."/>
            <person name="von Levetsow C."/>
            <person name="Liu Z."/>
            <person name="Lutz R."/>
            <person name="Lynch J.A."/>
            <person name="da Fonseca R.N."/>
            <person name="Posnien N."/>
            <person name="Reuter R."/>
            <person name="Roth S."/>
            <person name="Savard J."/>
            <person name="Schinko J.B."/>
            <person name="Schmitt C."/>
            <person name="Schoppmeier M."/>
            <person name="Schroder R."/>
            <person name="Shippy T.D."/>
            <person name="Simonnet F."/>
            <person name="Marques-Souza H."/>
            <person name="Tautz D."/>
            <person name="Tomoyasu Y."/>
            <person name="Trauner J."/>
            <person name="Van der Zee M."/>
            <person name="Vervoort M."/>
            <person name="Wittkopp N."/>
            <person name="Wimmer E.A."/>
            <person name="Yang X."/>
            <person name="Jones A.K."/>
            <person name="Sattelle D.B."/>
            <person name="Ebert P.R."/>
            <person name="Nelson D."/>
            <person name="Scott J.G."/>
            <person name="Beeman R.W."/>
            <person name="Muthukrishnan S."/>
            <person name="Kramer K.J."/>
            <person name="Arakane Y."/>
            <person name="Beeman R.W."/>
            <person name="Zhu Q."/>
            <person name="Hogenkamp D."/>
            <person name="Dixit R."/>
            <person name="Oppert B."/>
            <person name="Jiang H."/>
            <person name="Zou Z."/>
            <person name="Marshall J."/>
            <person name="Elpidina E."/>
            <person name="Vinokurov K."/>
            <person name="Oppert C."/>
            <person name="Zou Z."/>
            <person name="Evans J."/>
            <person name="Lu Z."/>
            <person name="Zhao P."/>
            <person name="Sumathipala N."/>
            <person name="Altincicek B."/>
            <person name="Vilcinskas A."/>
            <person name="Williams M."/>
            <person name="Hultmark D."/>
            <person name="Hetru C."/>
            <person name="Jiang H."/>
            <person name="Grimmelikhuijzen C.J."/>
            <person name="Hauser F."/>
            <person name="Cazzamali G."/>
            <person name="Williamson M."/>
            <person name="Park Y."/>
            <person name="Li B."/>
            <person name="Tanaka Y."/>
            <person name="Predel R."/>
            <person name="Neupert S."/>
            <person name="Schachtner J."/>
            <person name="Verleyen P."/>
            <person name="Raible F."/>
            <person name="Bork P."/>
            <person name="Friedrich M."/>
            <person name="Walden K.K."/>
            <person name="Robertson H.M."/>
            <person name="Angeli S."/>
            <person name="Foret S."/>
            <person name="Bucher G."/>
            <person name="Schuetz S."/>
            <person name="Maleszka R."/>
            <person name="Wimmer E.A."/>
            <person name="Beeman R.W."/>
            <person name="Lorenzen M."/>
            <person name="Tomoyasu Y."/>
            <person name="Miller S.C."/>
            <person name="Grossmann D."/>
            <person name="Bucher G."/>
        </authorList>
    </citation>
    <scope>NUCLEOTIDE SEQUENCE [LARGE SCALE GENOMIC DNA]</scope>
    <source>
        <strain evidence="1 2">Georgia GA2</strain>
    </source>
</reference>
<dbReference type="HOGENOM" id="CLU_2416157_0_0_1"/>